<evidence type="ECO:0000313" key="1">
    <source>
        <dbReference type="Proteomes" id="UP000095286"/>
    </source>
</evidence>
<evidence type="ECO:0000313" key="2">
    <source>
        <dbReference type="WBParaSite" id="RSKR_0000411200.1"/>
    </source>
</evidence>
<reference evidence="2" key="1">
    <citation type="submission" date="2016-11" db="UniProtKB">
        <authorList>
            <consortium name="WormBaseParasite"/>
        </authorList>
    </citation>
    <scope>IDENTIFICATION</scope>
    <source>
        <strain evidence="2">KR3021</strain>
    </source>
</reference>
<proteinExistence type="predicted"/>
<sequence length="1111" mass="125899">MLTPLASDSSSGLKKKMIHLIVDYPQLIIAFYILLNVLVTPFNLYYTDLPDFTNPIKGFATQNTAISRNSVTVRQLEGAIKRRKNFFLNPNITESELVYWTTNFPDDKQTTNWESNVKDKRSPRLFRHQSSPECLTKSVITKGGKLIVDNQRLGSFESVQFFCKLHSLLHDLRIITKKCIEASCCEIVSILKYYQLIANSGKGQMTDICFLNHKEWKQYETKIIDCFKNDCSYVRNFKENVLPKSPEHGDISIVFLNVPKLNTIIGMEEIEIFEKELGPNLLCFELGVKEKLFLHVLVTDVPYGILGAFLVLLVLLISSRSLIYSCAVILIIFMSLNFSYFIYRTIFQIKFFPFINLLAGVLLLGVGADDAFILRENFEELKRRPQDLPMTSIILKALHKSCLSMIVTTLTTVVAVFCNFISHITAVKSFAIYSSLCLTINFLIVVSLLPAIYIYQNNYSNCIPPLAFECCSKSSIKEKIGKAWKWIIKKIEHIIEYLTTKIPCVTCIFFSCFFFMSLFTLTYKPGLHLPTGNYFQYFREDNLIEQYDLKYRSYFHSLKPVSDPILVKVLFGLKIANDAPILAPDFKANVSLISTKAINLTEYDNMRWIKNYCEDLAKNEFVSNFTAAHMASDITPTFLDHFMNTYMKQPCSDTVNPCCKSTKQPYTKATTQLCINQMFAQKKTSLSNKMADNFWIPIGRPIFLKSSTSNHTHAYRIHQCSFFTKFHFSLDYLTMKATYKEISKAIEKNLETAPNDFLKSPIIDLEQFRFYDIHSSLLYETLSSTILGLLCAFAILWLSVKNIGVTILAVLAIFDILVTTLSIMPFLNWQLNVVESTIILLTVGLSFDFVLHYAIAFTNATKNNGIPPICHSERRPSIIHSTPQLIRNQNIMKAFKDVVYPIFVSAVTTAVTGLSMSAATTLSFHQIGVFMVAVSVISCLISTLFFLSLLSLFGPTEIGEESESFNGKNSRIASPELMTPLLPSKANHRGSKPINEFRRQSSNFPIITQEYRNKMAGGQYVNRRFSSNSDEMALNLSLTKIAKSHQMIKHNSEIFIRRASLPVSHNLFNPPPKVGQKTGSGTVLHRGGGPRLPGPTPSTTQPIILESSLEV</sequence>
<organism evidence="1 2">
    <name type="scientific">Rhabditophanes sp. KR3021</name>
    <dbReference type="NCBI Taxonomy" id="114890"/>
    <lineage>
        <taxon>Eukaryota</taxon>
        <taxon>Metazoa</taxon>
        <taxon>Ecdysozoa</taxon>
        <taxon>Nematoda</taxon>
        <taxon>Chromadorea</taxon>
        <taxon>Rhabditida</taxon>
        <taxon>Tylenchina</taxon>
        <taxon>Panagrolaimomorpha</taxon>
        <taxon>Strongyloidoidea</taxon>
        <taxon>Alloionematidae</taxon>
        <taxon>Rhabditophanes</taxon>
    </lineage>
</organism>
<dbReference type="WBParaSite" id="RSKR_0000411200.1">
    <property type="protein sequence ID" value="RSKR_0000411200.1"/>
    <property type="gene ID" value="RSKR_0000411200"/>
</dbReference>
<accession>A0AC35TTY4</accession>
<protein>
    <submittedName>
        <fullName evidence="2">SSD domain-containing protein</fullName>
    </submittedName>
</protein>
<dbReference type="Proteomes" id="UP000095286">
    <property type="component" value="Unplaced"/>
</dbReference>
<name>A0AC35TTY4_9BILA</name>